<dbReference type="InterPro" id="IPR002178">
    <property type="entry name" value="PTS_EIIA_type-2_dom"/>
</dbReference>
<proteinExistence type="predicted"/>
<sequence length="163" mass="18039">MEFKDALKPDSVDLKDVITPETINLHLKGTTKEAIIDELLDTLVKAGKVKDRVATKACVLDRERKMSTGMKHGIAIPHGKTDSVSDLVACIGIADNPVDFDSLDQEPARIFIMTLSPLDKTGPHLQFLAQISLLFKSAEKREELLRATNEQAVIKLLMESDEE</sequence>
<dbReference type="Gene3D" id="3.40.930.10">
    <property type="entry name" value="Mannitol-specific EII, Chain A"/>
    <property type="match status" value="1"/>
</dbReference>
<accession>A0A0E2EGN8</accession>
<dbReference type="RefSeq" id="WP_002666808.1">
    <property type="nucleotide sequence ID" value="NZ_CM001795.1"/>
</dbReference>
<organism evidence="2">
    <name type="scientific">Treponema denticola H-22</name>
    <dbReference type="NCBI Taxonomy" id="999432"/>
    <lineage>
        <taxon>Bacteria</taxon>
        <taxon>Pseudomonadati</taxon>
        <taxon>Spirochaetota</taxon>
        <taxon>Spirochaetia</taxon>
        <taxon>Spirochaetales</taxon>
        <taxon>Treponemataceae</taxon>
        <taxon>Treponema</taxon>
    </lineage>
</organism>
<dbReference type="PROSITE" id="PS51094">
    <property type="entry name" value="PTS_EIIA_TYPE_2"/>
    <property type="match status" value="1"/>
</dbReference>
<dbReference type="EMBL" id="AGDV01000012">
    <property type="protein sequence ID" value="EMB33134.1"/>
    <property type="molecule type" value="Genomic_DNA"/>
</dbReference>
<comment type="caution">
    <text evidence="2">The sequence shown here is derived from an EMBL/GenBank/DDBJ whole genome shotgun (WGS) entry which is preliminary data.</text>
</comment>
<dbReference type="AlphaFoldDB" id="A0A0E2EGN8"/>
<dbReference type="PANTHER" id="PTHR47738">
    <property type="entry name" value="PTS SYSTEM FRUCTOSE-LIKE EIIA COMPONENT-RELATED"/>
    <property type="match status" value="1"/>
</dbReference>
<reference evidence="2" key="1">
    <citation type="submission" date="2012-01" db="EMBL/GenBank/DDBJ databases">
        <title>The Genome Sequence of Treponema denticola H-22.</title>
        <authorList>
            <consortium name="The Broad Institute Genome Sequencing Platform"/>
            <person name="Earl A."/>
            <person name="Ward D."/>
            <person name="Feldgarden M."/>
            <person name="Gevers D."/>
            <person name="Blanton J.M."/>
            <person name="Fenno C.J."/>
            <person name="Baranova O.V."/>
            <person name="Mathney J."/>
            <person name="Dewhirst F.E."/>
            <person name="Izard J."/>
            <person name="Young S.K."/>
            <person name="Zeng Q."/>
            <person name="Gargeya S."/>
            <person name="Fitzgerald M."/>
            <person name="Haas B."/>
            <person name="Abouelleil A."/>
            <person name="Alvarado L."/>
            <person name="Arachchi H.M."/>
            <person name="Berlin A."/>
            <person name="Chapman S.B."/>
            <person name="Gearin G."/>
            <person name="Goldberg J."/>
            <person name="Griggs A."/>
            <person name="Gujja S."/>
            <person name="Hansen M."/>
            <person name="Heiman D."/>
            <person name="Howarth C."/>
            <person name="Larimer J."/>
            <person name="Lui A."/>
            <person name="MacDonald P.J.P."/>
            <person name="McCowen C."/>
            <person name="Montmayeur A."/>
            <person name="Murphy C."/>
            <person name="Neiman D."/>
            <person name="Pearson M."/>
            <person name="Priest M."/>
            <person name="Roberts A."/>
            <person name="Saif S."/>
            <person name="Shea T."/>
            <person name="Sisk P."/>
            <person name="Stolte C."/>
            <person name="Sykes S."/>
            <person name="Wortman J."/>
            <person name="Nusbaum C."/>
            <person name="Birren B."/>
        </authorList>
    </citation>
    <scope>NUCLEOTIDE SEQUENCE [LARGE SCALE GENOMIC DNA]</scope>
    <source>
        <strain evidence="2">H-22</strain>
    </source>
</reference>
<evidence type="ECO:0000259" key="1">
    <source>
        <dbReference type="PROSITE" id="PS51094"/>
    </source>
</evidence>
<dbReference type="CDD" id="cd00211">
    <property type="entry name" value="PTS_IIA_fru"/>
    <property type="match status" value="1"/>
</dbReference>
<name>A0A0E2EGN8_TREDN</name>
<dbReference type="GeneID" id="2741677"/>
<feature type="domain" description="PTS EIIA type-2" evidence="1">
    <location>
        <begin position="16"/>
        <end position="160"/>
    </location>
</feature>
<evidence type="ECO:0000313" key="2">
    <source>
        <dbReference type="EMBL" id="EMB33134.1"/>
    </source>
</evidence>
<dbReference type="InterPro" id="IPR016152">
    <property type="entry name" value="PTrfase/Anion_transptr"/>
</dbReference>
<gene>
    <name evidence="2" type="ORF">HMPREF9726_01495</name>
</gene>
<protein>
    <recommendedName>
        <fullName evidence="1">PTS EIIA type-2 domain-containing protein</fullName>
    </recommendedName>
</protein>
<dbReference type="Pfam" id="PF00359">
    <property type="entry name" value="PTS_EIIA_2"/>
    <property type="match status" value="1"/>
</dbReference>
<dbReference type="SUPFAM" id="SSF55804">
    <property type="entry name" value="Phoshotransferase/anion transport protein"/>
    <property type="match status" value="1"/>
</dbReference>
<dbReference type="InterPro" id="IPR051541">
    <property type="entry name" value="PTS_SugarTrans_NitroReg"/>
</dbReference>
<dbReference type="PANTHER" id="PTHR47738:SF2">
    <property type="entry name" value="PTS SYSTEM FRUCTOSE-LIKE EIIA COMPONENT"/>
    <property type="match status" value="1"/>
</dbReference>
<dbReference type="HOGENOM" id="CLU_072531_5_0_12"/>
<dbReference type="Proteomes" id="UP000011705">
    <property type="component" value="Chromosome"/>
</dbReference>
<dbReference type="PATRIC" id="fig|999432.5.peg.1550"/>